<keyword evidence="10" id="KW-1185">Reference proteome</keyword>
<dbReference type="Proteomes" id="UP001438707">
    <property type="component" value="Unassembled WGS sequence"/>
</dbReference>
<comment type="similarity">
    <text evidence="2">Belongs to the SLC29A/ENT transporter (TC 2.A.57) family.</text>
</comment>
<dbReference type="EMBL" id="JALJOS010000002">
    <property type="protein sequence ID" value="KAK9842796.1"/>
    <property type="molecule type" value="Genomic_DNA"/>
</dbReference>
<dbReference type="PANTHER" id="PTHR10332:SF10">
    <property type="entry name" value="EQUILIBRATIVE NUCLEOSIDE TRANSPORTER 4"/>
    <property type="match status" value="1"/>
</dbReference>
<dbReference type="GO" id="GO:0005337">
    <property type="term" value="F:nucleoside transmembrane transporter activity"/>
    <property type="evidence" value="ECO:0007669"/>
    <property type="project" value="InterPro"/>
</dbReference>
<keyword evidence="5 8" id="KW-1133">Transmembrane helix</keyword>
<organism evidence="9 10">
    <name type="scientific">Apatococcus lobatus</name>
    <dbReference type="NCBI Taxonomy" id="904363"/>
    <lineage>
        <taxon>Eukaryota</taxon>
        <taxon>Viridiplantae</taxon>
        <taxon>Chlorophyta</taxon>
        <taxon>core chlorophytes</taxon>
        <taxon>Trebouxiophyceae</taxon>
        <taxon>Chlorellales</taxon>
        <taxon>Chlorellaceae</taxon>
        <taxon>Apatococcus</taxon>
    </lineage>
</organism>
<dbReference type="InterPro" id="IPR036259">
    <property type="entry name" value="MFS_trans_sf"/>
</dbReference>
<evidence type="ECO:0000256" key="1">
    <source>
        <dbReference type="ARBA" id="ARBA00004141"/>
    </source>
</evidence>
<dbReference type="SUPFAM" id="SSF103473">
    <property type="entry name" value="MFS general substrate transporter"/>
    <property type="match status" value="1"/>
</dbReference>
<keyword evidence="4 8" id="KW-0812">Transmembrane</keyword>
<feature type="transmembrane region" description="Helical" evidence="8">
    <location>
        <begin position="47"/>
        <end position="68"/>
    </location>
</feature>
<comment type="caution">
    <text evidence="9">The sequence shown here is derived from an EMBL/GenBank/DDBJ whole genome shotgun (WGS) entry which is preliminary data.</text>
</comment>
<dbReference type="InterPro" id="IPR002259">
    <property type="entry name" value="Eqnu_transpt"/>
</dbReference>
<feature type="transmembrane region" description="Helical" evidence="8">
    <location>
        <begin position="179"/>
        <end position="201"/>
    </location>
</feature>
<evidence type="ECO:0000313" key="9">
    <source>
        <dbReference type="EMBL" id="KAK9842796.1"/>
    </source>
</evidence>
<feature type="transmembrane region" description="Helical" evidence="8">
    <location>
        <begin position="88"/>
        <end position="109"/>
    </location>
</feature>
<keyword evidence="6 8" id="KW-0472">Membrane</keyword>
<evidence type="ECO:0000256" key="7">
    <source>
        <dbReference type="SAM" id="MobiDB-lite"/>
    </source>
</evidence>
<feature type="region of interest" description="Disordered" evidence="7">
    <location>
        <begin position="314"/>
        <end position="341"/>
    </location>
</feature>
<evidence type="ECO:0000256" key="6">
    <source>
        <dbReference type="ARBA" id="ARBA00023136"/>
    </source>
</evidence>
<name>A0AAW1SAH6_9CHLO</name>
<dbReference type="PANTHER" id="PTHR10332">
    <property type="entry name" value="EQUILIBRATIVE NUCLEOSIDE TRANSPORTER"/>
    <property type="match status" value="1"/>
</dbReference>
<feature type="region of interest" description="Disordered" evidence="7">
    <location>
        <begin position="218"/>
        <end position="245"/>
    </location>
</feature>
<feature type="compositionally biased region" description="Basic and acidic residues" evidence="7">
    <location>
        <begin position="318"/>
        <end position="331"/>
    </location>
</feature>
<proteinExistence type="inferred from homology"/>
<evidence type="ECO:0000256" key="8">
    <source>
        <dbReference type="SAM" id="Phobius"/>
    </source>
</evidence>
<evidence type="ECO:0000256" key="3">
    <source>
        <dbReference type="ARBA" id="ARBA00022448"/>
    </source>
</evidence>
<evidence type="ECO:0000256" key="5">
    <source>
        <dbReference type="ARBA" id="ARBA00022989"/>
    </source>
</evidence>
<feature type="transmembrane region" description="Helical" evidence="8">
    <location>
        <begin position="20"/>
        <end position="41"/>
    </location>
</feature>
<evidence type="ECO:0000313" key="10">
    <source>
        <dbReference type="Proteomes" id="UP001438707"/>
    </source>
</evidence>
<evidence type="ECO:0000256" key="4">
    <source>
        <dbReference type="ARBA" id="ARBA00022692"/>
    </source>
</evidence>
<feature type="transmembrane region" description="Helical" evidence="8">
    <location>
        <begin position="487"/>
        <end position="509"/>
    </location>
</feature>
<accession>A0AAW1SAH6</accession>
<sequence length="553" mass="60038">MAGGEGASGPNKIKGGNWTVVRFFTVSVAYTIVSQTIFSQLGYYKALYGPSILLLLNIFYFLPSIPLLALSSFCDEYLDRNMGVAKTILIRLVFGLGTCGVVCALFPFMPAGPKWLLGATTIMGLVCGIAYSASYQMVSRFAKKNTISLGLGCVGSGIIVLFLEVGLQVGIHPTKLQSILLYELTSGFVWLGFAAAISLLLRHWRAIEASVEPKSDLSEPLINTSQDEESGVGRDRSRIKPASLVEKSESPKRVLDRWRSFVALDPSDTMLYAELFEDEDEEVERKARLRRLNRQQTHVQRPSAERAAPPLRAMSMPHGERSVGGWHREGVSDEAASRLADQSIPEHAPAGAGAEGGANRNAAQLTPFASEGPAAWEDEGQGGTRAVVGLLWPVMTAIFLAGTFVILIFPFFTYIESSGLIGEQLPKVLFFVRLFADITGRMLPRIQRLAIESTIGLLTLALAVTCSIPLFFLYLKAPEAWLNDGIVIGYIIVTWVACGYLNTSTFITAPKLVAPKQKSQAAGLMAVSYQTSHCAGLGMAVLLSYVLFDGLHV</sequence>
<dbReference type="AlphaFoldDB" id="A0AAW1SAH6"/>
<feature type="transmembrane region" description="Helical" evidence="8">
    <location>
        <begin position="521"/>
        <end position="548"/>
    </location>
</feature>
<feature type="transmembrane region" description="Helical" evidence="8">
    <location>
        <begin position="390"/>
        <end position="412"/>
    </location>
</feature>
<reference evidence="9 10" key="1">
    <citation type="journal article" date="2024" name="Nat. Commun.">
        <title>Phylogenomics reveals the evolutionary origins of lichenization in chlorophyte algae.</title>
        <authorList>
            <person name="Puginier C."/>
            <person name="Libourel C."/>
            <person name="Otte J."/>
            <person name="Skaloud P."/>
            <person name="Haon M."/>
            <person name="Grisel S."/>
            <person name="Petersen M."/>
            <person name="Berrin J.G."/>
            <person name="Delaux P.M."/>
            <person name="Dal Grande F."/>
            <person name="Keller J."/>
        </authorList>
    </citation>
    <scope>NUCLEOTIDE SEQUENCE [LARGE SCALE GENOMIC DNA]</scope>
    <source>
        <strain evidence="9 10">SAG 2145</strain>
    </source>
</reference>
<feature type="transmembrane region" description="Helical" evidence="8">
    <location>
        <begin position="147"/>
        <end position="167"/>
    </location>
</feature>
<keyword evidence="3" id="KW-0813">Transport</keyword>
<protein>
    <submittedName>
        <fullName evidence="9">Uncharacterized protein</fullName>
    </submittedName>
</protein>
<dbReference type="GO" id="GO:0005886">
    <property type="term" value="C:plasma membrane"/>
    <property type="evidence" value="ECO:0007669"/>
    <property type="project" value="TreeGrafter"/>
</dbReference>
<evidence type="ECO:0000256" key="2">
    <source>
        <dbReference type="ARBA" id="ARBA00007965"/>
    </source>
</evidence>
<feature type="transmembrane region" description="Helical" evidence="8">
    <location>
        <begin position="455"/>
        <end position="475"/>
    </location>
</feature>
<feature type="transmembrane region" description="Helical" evidence="8">
    <location>
        <begin position="115"/>
        <end position="135"/>
    </location>
</feature>
<comment type="subcellular location">
    <subcellularLocation>
        <location evidence="1">Membrane</location>
        <topology evidence="1">Multi-pass membrane protein</topology>
    </subcellularLocation>
</comment>
<gene>
    <name evidence="9" type="ORF">WJX74_002523</name>
</gene>